<keyword evidence="8" id="KW-1185">Reference proteome</keyword>
<dbReference type="InterPro" id="IPR017455">
    <property type="entry name" value="Znf_FYVE-rel"/>
</dbReference>
<organism evidence="7 8">
    <name type="scientific">Heliocybe sulcata</name>
    <dbReference type="NCBI Taxonomy" id="5364"/>
    <lineage>
        <taxon>Eukaryota</taxon>
        <taxon>Fungi</taxon>
        <taxon>Dikarya</taxon>
        <taxon>Basidiomycota</taxon>
        <taxon>Agaricomycotina</taxon>
        <taxon>Agaricomycetes</taxon>
        <taxon>Gloeophyllales</taxon>
        <taxon>Gloeophyllaceae</taxon>
        <taxon>Heliocybe</taxon>
    </lineage>
</organism>
<dbReference type="SUPFAM" id="SSF57903">
    <property type="entry name" value="FYVE/PHD zinc finger"/>
    <property type="match status" value="1"/>
</dbReference>
<evidence type="ECO:0000256" key="2">
    <source>
        <dbReference type="ARBA" id="ARBA00022771"/>
    </source>
</evidence>
<dbReference type="Proteomes" id="UP000305948">
    <property type="component" value="Unassembled WGS sequence"/>
</dbReference>
<dbReference type="SMART" id="SM00064">
    <property type="entry name" value="FYVE"/>
    <property type="match status" value="1"/>
</dbReference>
<keyword evidence="2 4" id="KW-0863">Zinc-finger</keyword>
<dbReference type="InterPro" id="IPR052113">
    <property type="entry name" value="FYVE-type_Zinc_Finger"/>
</dbReference>
<gene>
    <name evidence="7" type="ORF">OE88DRAFT_1738061</name>
</gene>
<evidence type="ECO:0000313" key="7">
    <source>
        <dbReference type="EMBL" id="TFK47930.1"/>
    </source>
</evidence>
<dbReference type="InterPro" id="IPR011011">
    <property type="entry name" value="Znf_FYVE_PHD"/>
</dbReference>
<evidence type="ECO:0000256" key="3">
    <source>
        <dbReference type="ARBA" id="ARBA00022833"/>
    </source>
</evidence>
<feature type="compositionally biased region" description="Low complexity" evidence="5">
    <location>
        <begin position="221"/>
        <end position="238"/>
    </location>
</feature>
<feature type="domain" description="FYVE-type" evidence="6">
    <location>
        <begin position="105"/>
        <end position="177"/>
    </location>
</feature>
<dbReference type="PANTHER" id="PTHR39490:SF8">
    <property type="entry name" value="ZINC FINGER FYVE DOMAIN-CONTAINING PROTEIN 21"/>
    <property type="match status" value="1"/>
</dbReference>
<dbReference type="PANTHER" id="PTHR39490">
    <property type="entry name" value="ARRESTIN DOMAIN-CONTAINING PROTEIN D"/>
    <property type="match status" value="1"/>
</dbReference>
<feature type="region of interest" description="Disordered" evidence="5">
    <location>
        <begin position="1"/>
        <end position="75"/>
    </location>
</feature>
<dbReference type="Pfam" id="PF01363">
    <property type="entry name" value="FYVE"/>
    <property type="match status" value="1"/>
</dbReference>
<dbReference type="InterPro" id="IPR013083">
    <property type="entry name" value="Znf_RING/FYVE/PHD"/>
</dbReference>
<dbReference type="GO" id="GO:0008270">
    <property type="term" value="F:zinc ion binding"/>
    <property type="evidence" value="ECO:0007669"/>
    <property type="project" value="UniProtKB-KW"/>
</dbReference>
<evidence type="ECO:0000256" key="5">
    <source>
        <dbReference type="SAM" id="MobiDB-lite"/>
    </source>
</evidence>
<sequence>MSAPLRVAILRPGSSVQSASSASTSDDGDCHSLASSSDYASSLSSSTAPTSLASRSSISEPASSPVERKAGDRPSYRKNEHLAVLLPKHLWKSDASATRCETFGCPTAFSVFQRRHHCRKCGGIFCSACTTRSTPLLDTHNLHFLHPPRNVPISVLESPISPIITSKVCDDCYQQIHNLRSRPMPSSASAEDVPSTNSNARPRPQLRRSNTGPVRQRRTMSVSSPISPASSTGSSVVTNEKSYGELDSYPLRNASAVCKATGGGRWTPRQVMIPNSRLHGSDLLVDADDESHSNPRSKKNPVLRHGDFHIRVPVAFEPRSPQGPPLLPTF</sequence>
<evidence type="ECO:0000256" key="4">
    <source>
        <dbReference type="PROSITE-ProRule" id="PRU00091"/>
    </source>
</evidence>
<dbReference type="EMBL" id="ML213521">
    <property type="protein sequence ID" value="TFK47930.1"/>
    <property type="molecule type" value="Genomic_DNA"/>
</dbReference>
<proteinExistence type="predicted"/>
<dbReference type="InterPro" id="IPR000306">
    <property type="entry name" value="Znf_FYVE"/>
</dbReference>
<accession>A0A5C3MSB3</accession>
<dbReference type="PROSITE" id="PS50178">
    <property type="entry name" value="ZF_FYVE"/>
    <property type="match status" value="1"/>
</dbReference>
<reference evidence="7 8" key="1">
    <citation type="journal article" date="2019" name="Nat. Ecol. Evol.">
        <title>Megaphylogeny resolves global patterns of mushroom evolution.</title>
        <authorList>
            <person name="Varga T."/>
            <person name="Krizsan K."/>
            <person name="Foldi C."/>
            <person name="Dima B."/>
            <person name="Sanchez-Garcia M."/>
            <person name="Sanchez-Ramirez S."/>
            <person name="Szollosi G.J."/>
            <person name="Szarkandi J.G."/>
            <person name="Papp V."/>
            <person name="Albert L."/>
            <person name="Andreopoulos W."/>
            <person name="Angelini C."/>
            <person name="Antonin V."/>
            <person name="Barry K.W."/>
            <person name="Bougher N.L."/>
            <person name="Buchanan P."/>
            <person name="Buyck B."/>
            <person name="Bense V."/>
            <person name="Catcheside P."/>
            <person name="Chovatia M."/>
            <person name="Cooper J."/>
            <person name="Damon W."/>
            <person name="Desjardin D."/>
            <person name="Finy P."/>
            <person name="Geml J."/>
            <person name="Haridas S."/>
            <person name="Hughes K."/>
            <person name="Justo A."/>
            <person name="Karasinski D."/>
            <person name="Kautmanova I."/>
            <person name="Kiss B."/>
            <person name="Kocsube S."/>
            <person name="Kotiranta H."/>
            <person name="LaButti K.M."/>
            <person name="Lechner B.E."/>
            <person name="Liimatainen K."/>
            <person name="Lipzen A."/>
            <person name="Lukacs Z."/>
            <person name="Mihaltcheva S."/>
            <person name="Morgado L.N."/>
            <person name="Niskanen T."/>
            <person name="Noordeloos M.E."/>
            <person name="Ohm R.A."/>
            <person name="Ortiz-Santana B."/>
            <person name="Ovrebo C."/>
            <person name="Racz N."/>
            <person name="Riley R."/>
            <person name="Savchenko A."/>
            <person name="Shiryaev A."/>
            <person name="Soop K."/>
            <person name="Spirin V."/>
            <person name="Szebenyi C."/>
            <person name="Tomsovsky M."/>
            <person name="Tulloss R.E."/>
            <person name="Uehling J."/>
            <person name="Grigoriev I.V."/>
            <person name="Vagvolgyi C."/>
            <person name="Papp T."/>
            <person name="Martin F.M."/>
            <person name="Miettinen O."/>
            <person name="Hibbett D.S."/>
            <person name="Nagy L.G."/>
        </authorList>
    </citation>
    <scope>NUCLEOTIDE SEQUENCE [LARGE SCALE GENOMIC DNA]</scope>
    <source>
        <strain evidence="7 8">OMC1185</strain>
    </source>
</reference>
<feature type="compositionally biased region" description="Low complexity" evidence="5">
    <location>
        <begin position="32"/>
        <end position="65"/>
    </location>
</feature>
<dbReference type="Gene3D" id="3.30.40.10">
    <property type="entry name" value="Zinc/RING finger domain, C3HC4 (zinc finger)"/>
    <property type="match status" value="1"/>
</dbReference>
<evidence type="ECO:0000313" key="8">
    <source>
        <dbReference type="Proteomes" id="UP000305948"/>
    </source>
</evidence>
<keyword evidence="3" id="KW-0862">Zinc</keyword>
<keyword evidence="1" id="KW-0479">Metal-binding</keyword>
<name>A0A5C3MSB3_9AGAM</name>
<feature type="compositionally biased region" description="Polar residues" evidence="5">
    <location>
        <begin position="184"/>
        <end position="200"/>
    </location>
</feature>
<evidence type="ECO:0000259" key="6">
    <source>
        <dbReference type="PROSITE" id="PS50178"/>
    </source>
</evidence>
<feature type="compositionally biased region" description="Low complexity" evidence="5">
    <location>
        <begin position="14"/>
        <end position="25"/>
    </location>
</feature>
<feature type="region of interest" description="Disordered" evidence="5">
    <location>
        <begin position="180"/>
        <end position="238"/>
    </location>
</feature>
<feature type="compositionally biased region" description="Basic and acidic residues" evidence="5">
    <location>
        <begin position="66"/>
        <end position="75"/>
    </location>
</feature>
<evidence type="ECO:0000256" key="1">
    <source>
        <dbReference type="ARBA" id="ARBA00022723"/>
    </source>
</evidence>
<dbReference type="OrthoDB" id="660555at2759"/>
<protein>
    <recommendedName>
        <fullName evidence="6">FYVE-type domain-containing protein</fullName>
    </recommendedName>
</protein>
<dbReference type="AlphaFoldDB" id="A0A5C3MSB3"/>